<feature type="transmembrane region" description="Helical" evidence="6">
    <location>
        <begin position="148"/>
        <end position="167"/>
    </location>
</feature>
<keyword evidence="2" id="KW-0813">Transport</keyword>
<dbReference type="InterPro" id="IPR011701">
    <property type="entry name" value="MFS"/>
</dbReference>
<sequence length="489" mass="54025">MSDLKQIDVLGEKEVGILSESQLSHSDDDSQILEWTAAEEKALVRKTDFIIMPMLMLGFFSLQVDRGNIANALTDNFLADVGITQFQFNIGQQLLSAGIVILEIPSNLLLFQFGPTIWIGSQIVVWGFIATFQAFIKGKGLGPYLTTRLLLGLCEAGFIPAGLYTITKWYKRDETAKRFAIFFIGMMASAASTGLIAFGILRMRGICGLSGWQWIFLIEGIFTVLVGFIFLSFFPNSPGNPVSLFKYRYFSERESQIILRRVLLDDPTKSETRKHIPWSEVKAVLTNWTLIPHVLLILCCMSPIQAIGNYGPLLIVSFGFDKLKSNAMGTIGAWLMLLGNVLFGFLADRLGIRGPIVLLVVTIFTAMVLANRFLVESHDGNLRFAFLTLAVAFSAAWHPIHGAWIALNAKSAGQRSITMAIFIMAANLAGVIGGQMFQAEDAPLYKTGWAAIVGLVAVGLLSAIVANLQYFFLNRHQAKDGEKRFVYSH</sequence>
<dbReference type="PROSITE" id="PS50850">
    <property type="entry name" value="MFS"/>
    <property type="match status" value="1"/>
</dbReference>
<evidence type="ECO:0000256" key="1">
    <source>
        <dbReference type="ARBA" id="ARBA00004141"/>
    </source>
</evidence>
<evidence type="ECO:0000256" key="2">
    <source>
        <dbReference type="ARBA" id="ARBA00022448"/>
    </source>
</evidence>
<evidence type="ECO:0000256" key="3">
    <source>
        <dbReference type="ARBA" id="ARBA00022692"/>
    </source>
</evidence>
<keyword evidence="9" id="KW-1185">Reference proteome</keyword>
<dbReference type="Proteomes" id="UP001286456">
    <property type="component" value="Unassembled WGS sequence"/>
</dbReference>
<accession>A0AAE0MKH3</accession>
<dbReference type="InterPro" id="IPR036259">
    <property type="entry name" value="MFS_trans_sf"/>
</dbReference>
<keyword evidence="3 6" id="KW-0812">Transmembrane</keyword>
<feature type="transmembrane region" description="Helical" evidence="6">
    <location>
        <begin position="327"/>
        <end position="347"/>
    </location>
</feature>
<feature type="transmembrane region" description="Helical" evidence="6">
    <location>
        <begin position="117"/>
        <end position="136"/>
    </location>
</feature>
<reference evidence="8" key="2">
    <citation type="submission" date="2023-06" db="EMBL/GenBank/DDBJ databases">
        <authorList>
            <consortium name="Lawrence Berkeley National Laboratory"/>
            <person name="Haridas S."/>
            <person name="Hensen N."/>
            <person name="Bonometti L."/>
            <person name="Westerberg I."/>
            <person name="Brannstrom I.O."/>
            <person name="Guillou S."/>
            <person name="Cros-Aarteil S."/>
            <person name="Calhoun S."/>
            <person name="Kuo A."/>
            <person name="Mondo S."/>
            <person name="Pangilinan J."/>
            <person name="Riley R."/>
            <person name="Labutti K."/>
            <person name="Andreopoulos B."/>
            <person name="Lipzen A."/>
            <person name="Chen C."/>
            <person name="Yanf M."/>
            <person name="Daum C."/>
            <person name="Ng V."/>
            <person name="Clum A."/>
            <person name="Steindorff A."/>
            <person name="Ohm R."/>
            <person name="Martin F."/>
            <person name="Silar P."/>
            <person name="Natvig D."/>
            <person name="Lalanne C."/>
            <person name="Gautier V."/>
            <person name="Ament-Velasquez S.L."/>
            <person name="Kruys A."/>
            <person name="Hutchinson M.I."/>
            <person name="Powell A.J."/>
            <person name="Barry K."/>
            <person name="Miller A.N."/>
            <person name="Grigoriev I.V."/>
            <person name="Debuchy R."/>
            <person name="Gladieux P."/>
            <person name="Thoren M.H."/>
            <person name="Johannesson H."/>
        </authorList>
    </citation>
    <scope>NUCLEOTIDE SEQUENCE</scope>
    <source>
        <strain evidence="8">SMH4131-1</strain>
    </source>
</reference>
<dbReference type="AlphaFoldDB" id="A0AAE0MKH3"/>
<keyword evidence="4 6" id="KW-1133">Transmembrane helix</keyword>
<gene>
    <name evidence="8" type="ORF">B0T19DRAFT_447324</name>
</gene>
<evidence type="ECO:0000313" key="8">
    <source>
        <dbReference type="EMBL" id="KAK3335956.1"/>
    </source>
</evidence>
<feature type="transmembrane region" description="Helical" evidence="6">
    <location>
        <begin position="283"/>
        <end position="307"/>
    </location>
</feature>
<protein>
    <submittedName>
        <fullName evidence="8">Major facilitator superfamily domain-containing protein</fullName>
    </submittedName>
</protein>
<feature type="domain" description="Major facilitator superfamily (MFS) profile" evidence="7">
    <location>
        <begin position="51"/>
        <end position="477"/>
    </location>
</feature>
<dbReference type="PANTHER" id="PTHR43791:SF32">
    <property type="entry name" value="MAJOR FACILITATOR SUPERFAMILY (MFS) PROFILE DOMAIN-CONTAINING PROTEIN"/>
    <property type="match status" value="1"/>
</dbReference>
<evidence type="ECO:0000256" key="4">
    <source>
        <dbReference type="ARBA" id="ARBA00022989"/>
    </source>
</evidence>
<feature type="transmembrane region" description="Helical" evidence="6">
    <location>
        <begin position="449"/>
        <end position="473"/>
    </location>
</feature>
<feature type="transmembrane region" description="Helical" evidence="6">
    <location>
        <begin position="212"/>
        <end position="234"/>
    </location>
</feature>
<dbReference type="Pfam" id="PF07690">
    <property type="entry name" value="MFS_1"/>
    <property type="match status" value="1"/>
</dbReference>
<reference evidence="8" key="1">
    <citation type="journal article" date="2023" name="Mol. Phylogenet. Evol.">
        <title>Genome-scale phylogeny and comparative genomics of the fungal order Sordariales.</title>
        <authorList>
            <person name="Hensen N."/>
            <person name="Bonometti L."/>
            <person name="Westerberg I."/>
            <person name="Brannstrom I.O."/>
            <person name="Guillou S."/>
            <person name="Cros-Aarteil S."/>
            <person name="Calhoun S."/>
            <person name="Haridas S."/>
            <person name="Kuo A."/>
            <person name="Mondo S."/>
            <person name="Pangilinan J."/>
            <person name="Riley R."/>
            <person name="LaButti K."/>
            <person name="Andreopoulos B."/>
            <person name="Lipzen A."/>
            <person name="Chen C."/>
            <person name="Yan M."/>
            <person name="Daum C."/>
            <person name="Ng V."/>
            <person name="Clum A."/>
            <person name="Steindorff A."/>
            <person name="Ohm R.A."/>
            <person name="Martin F."/>
            <person name="Silar P."/>
            <person name="Natvig D.O."/>
            <person name="Lalanne C."/>
            <person name="Gautier V."/>
            <person name="Ament-Velasquez S.L."/>
            <person name="Kruys A."/>
            <person name="Hutchinson M.I."/>
            <person name="Powell A.J."/>
            <person name="Barry K."/>
            <person name="Miller A.N."/>
            <person name="Grigoriev I.V."/>
            <person name="Debuchy R."/>
            <person name="Gladieux P."/>
            <person name="Hiltunen Thoren M."/>
            <person name="Johannesson H."/>
        </authorList>
    </citation>
    <scope>NUCLEOTIDE SEQUENCE</scope>
    <source>
        <strain evidence="8">SMH4131-1</strain>
    </source>
</reference>
<comment type="subcellular location">
    <subcellularLocation>
        <location evidence="1">Membrane</location>
        <topology evidence="1">Multi-pass membrane protein</topology>
    </subcellularLocation>
</comment>
<feature type="transmembrane region" description="Helical" evidence="6">
    <location>
        <begin position="419"/>
        <end position="437"/>
    </location>
</feature>
<dbReference type="GO" id="GO:0016020">
    <property type="term" value="C:membrane"/>
    <property type="evidence" value="ECO:0007669"/>
    <property type="project" value="UniProtKB-SubCell"/>
</dbReference>
<proteinExistence type="predicted"/>
<evidence type="ECO:0000313" key="9">
    <source>
        <dbReference type="Proteomes" id="UP001286456"/>
    </source>
</evidence>
<feature type="transmembrane region" description="Helical" evidence="6">
    <location>
        <begin position="386"/>
        <end position="407"/>
    </location>
</feature>
<dbReference type="SUPFAM" id="SSF103473">
    <property type="entry name" value="MFS general substrate transporter"/>
    <property type="match status" value="1"/>
</dbReference>
<dbReference type="EMBL" id="JAUEPO010000001">
    <property type="protein sequence ID" value="KAK3335956.1"/>
    <property type="molecule type" value="Genomic_DNA"/>
</dbReference>
<evidence type="ECO:0000256" key="6">
    <source>
        <dbReference type="SAM" id="Phobius"/>
    </source>
</evidence>
<dbReference type="GO" id="GO:0022857">
    <property type="term" value="F:transmembrane transporter activity"/>
    <property type="evidence" value="ECO:0007669"/>
    <property type="project" value="InterPro"/>
</dbReference>
<dbReference type="Gene3D" id="1.20.1250.20">
    <property type="entry name" value="MFS general substrate transporter like domains"/>
    <property type="match status" value="2"/>
</dbReference>
<evidence type="ECO:0000256" key="5">
    <source>
        <dbReference type="ARBA" id="ARBA00023136"/>
    </source>
</evidence>
<organism evidence="8 9">
    <name type="scientific">Cercophora scortea</name>
    <dbReference type="NCBI Taxonomy" id="314031"/>
    <lineage>
        <taxon>Eukaryota</taxon>
        <taxon>Fungi</taxon>
        <taxon>Dikarya</taxon>
        <taxon>Ascomycota</taxon>
        <taxon>Pezizomycotina</taxon>
        <taxon>Sordariomycetes</taxon>
        <taxon>Sordariomycetidae</taxon>
        <taxon>Sordariales</taxon>
        <taxon>Lasiosphaeriaceae</taxon>
        <taxon>Cercophora</taxon>
    </lineage>
</organism>
<feature type="transmembrane region" description="Helical" evidence="6">
    <location>
        <begin position="354"/>
        <end position="374"/>
    </location>
</feature>
<comment type="caution">
    <text evidence="8">The sequence shown here is derived from an EMBL/GenBank/DDBJ whole genome shotgun (WGS) entry which is preliminary data.</text>
</comment>
<name>A0AAE0MKH3_9PEZI</name>
<evidence type="ECO:0000259" key="7">
    <source>
        <dbReference type="PROSITE" id="PS50850"/>
    </source>
</evidence>
<keyword evidence="5 6" id="KW-0472">Membrane</keyword>
<dbReference type="InterPro" id="IPR020846">
    <property type="entry name" value="MFS_dom"/>
</dbReference>
<dbReference type="PANTHER" id="PTHR43791">
    <property type="entry name" value="PERMEASE-RELATED"/>
    <property type="match status" value="1"/>
</dbReference>
<feature type="transmembrane region" description="Helical" evidence="6">
    <location>
        <begin position="179"/>
        <end position="200"/>
    </location>
</feature>